<protein>
    <submittedName>
        <fullName evidence="1">Uncharacterized protein</fullName>
    </submittedName>
</protein>
<organism evidence="1 2">
    <name type="scientific">Collybia nuda</name>
    <dbReference type="NCBI Taxonomy" id="64659"/>
    <lineage>
        <taxon>Eukaryota</taxon>
        <taxon>Fungi</taxon>
        <taxon>Dikarya</taxon>
        <taxon>Basidiomycota</taxon>
        <taxon>Agaricomycotina</taxon>
        <taxon>Agaricomycetes</taxon>
        <taxon>Agaricomycetidae</taxon>
        <taxon>Agaricales</taxon>
        <taxon>Tricholomatineae</taxon>
        <taxon>Clitocybaceae</taxon>
        <taxon>Collybia</taxon>
    </lineage>
</organism>
<evidence type="ECO:0000313" key="1">
    <source>
        <dbReference type="EMBL" id="KAF9467249.1"/>
    </source>
</evidence>
<proteinExistence type="predicted"/>
<dbReference type="EMBL" id="MU150237">
    <property type="protein sequence ID" value="KAF9467249.1"/>
    <property type="molecule type" value="Genomic_DNA"/>
</dbReference>
<evidence type="ECO:0000313" key="2">
    <source>
        <dbReference type="Proteomes" id="UP000807353"/>
    </source>
</evidence>
<name>A0A9P5YEM2_9AGAR</name>
<accession>A0A9P5YEM2</accession>
<sequence>MWVHRTSKENHVRLLDGMLVMTEEVFGTCGIVIRPSNILLGFSRWGTLVSYKSWLGLLYLSTTQPSSITMHFSILPVLFLAAASASAQGICGNIPQVIANQVVEINTFFNRVPTPVTTNSADCTNAKFIKSGIDAYRNGQIANPGAGCAGFYAQAVLANPQFNPAYTKLGQFVAKC</sequence>
<comment type="caution">
    <text evidence="1">The sequence shown here is derived from an EMBL/GenBank/DDBJ whole genome shotgun (WGS) entry which is preliminary data.</text>
</comment>
<keyword evidence="2" id="KW-1185">Reference proteome</keyword>
<reference evidence="1" key="1">
    <citation type="submission" date="2020-11" db="EMBL/GenBank/DDBJ databases">
        <authorList>
            <consortium name="DOE Joint Genome Institute"/>
            <person name="Ahrendt S."/>
            <person name="Riley R."/>
            <person name="Andreopoulos W."/>
            <person name="Labutti K."/>
            <person name="Pangilinan J."/>
            <person name="Ruiz-Duenas F.J."/>
            <person name="Barrasa J.M."/>
            <person name="Sanchez-Garcia M."/>
            <person name="Camarero S."/>
            <person name="Miyauchi S."/>
            <person name="Serrano A."/>
            <person name="Linde D."/>
            <person name="Babiker R."/>
            <person name="Drula E."/>
            <person name="Ayuso-Fernandez I."/>
            <person name="Pacheco R."/>
            <person name="Padilla G."/>
            <person name="Ferreira P."/>
            <person name="Barriuso J."/>
            <person name="Kellner H."/>
            <person name="Castanera R."/>
            <person name="Alfaro M."/>
            <person name="Ramirez L."/>
            <person name="Pisabarro A.G."/>
            <person name="Kuo A."/>
            <person name="Tritt A."/>
            <person name="Lipzen A."/>
            <person name="He G."/>
            <person name="Yan M."/>
            <person name="Ng V."/>
            <person name="Cullen D."/>
            <person name="Martin F."/>
            <person name="Rosso M.-N."/>
            <person name="Henrissat B."/>
            <person name="Hibbett D."/>
            <person name="Martinez A.T."/>
            <person name="Grigoriev I.V."/>
        </authorList>
    </citation>
    <scope>NUCLEOTIDE SEQUENCE</scope>
    <source>
        <strain evidence="1">CBS 247.69</strain>
    </source>
</reference>
<dbReference type="Proteomes" id="UP000807353">
    <property type="component" value="Unassembled WGS sequence"/>
</dbReference>
<dbReference type="AlphaFoldDB" id="A0A9P5YEM2"/>
<gene>
    <name evidence="1" type="ORF">BDZ94DRAFT_1248898</name>
</gene>
<dbReference type="OrthoDB" id="2904619at2759"/>